<feature type="domain" description="Glycosyltransferase 2-like" evidence="1">
    <location>
        <begin position="12"/>
        <end position="201"/>
    </location>
</feature>
<reference evidence="3" key="1">
    <citation type="submission" date="2017-06" db="EMBL/GenBank/DDBJ databases">
        <authorList>
            <person name="Varghese N."/>
            <person name="Submissions S."/>
        </authorList>
    </citation>
    <scope>NUCLEOTIDE SEQUENCE [LARGE SCALE GENOMIC DNA]</scope>
    <source>
        <strain evidence="3">JAD2</strain>
    </source>
</reference>
<evidence type="ECO:0000259" key="1">
    <source>
        <dbReference type="Pfam" id="PF00535"/>
    </source>
</evidence>
<evidence type="ECO:0000313" key="2">
    <source>
        <dbReference type="EMBL" id="SNB64822.1"/>
    </source>
</evidence>
<dbReference type="InParanoid" id="A0A212QYP8"/>
<sequence length="315" mass="36144">MREAMAELDVGVVIVNYNTRELLRRCLQTVQASRGVTFEVCVVDNASEDGSAAMVEQEFPQVRLIRSPVNGGYAYGNNLGLRAFGFGEPGRTPRIRYALLLNPDTEVPPDALARMVAFMDAHPEAGAAGPKIVRPDGSLDLACRRSFPTPEVAFYRFSGLSRLFPKSPRFARYNLTFLDPDQTYEVDSVVGAFMMVRREAILQVGLLDESFFMYGEDLDWAYRIKQAGWKIYYYPEVVVLHVKRASSRMSPRARYEFNRAMWIFYRKHYQATTPAWLDLLVRVGLVLKGGWRLWREMRRDLRERREAPAFSASER</sequence>
<dbReference type="PANTHER" id="PTHR43179">
    <property type="entry name" value="RHAMNOSYLTRANSFERASE WBBL"/>
    <property type="match status" value="1"/>
</dbReference>
<dbReference type="Proteomes" id="UP000197025">
    <property type="component" value="Unassembled WGS sequence"/>
</dbReference>
<accession>A0A212QYP8</accession>
<dbReference type="Gene3D" id="3.90.550.10">
    <property type="entry name" value="Spore Coat Polysaccharide Biosynthesis Protein SpsA, Chain A"/>
    <property type="match status" value="1"/>
</dbReference>
<organism evidence="2 3">
    <name type="scientific">Thermoflexus hugenholtzii JAD2</name>
    <dbReference type="NCBI Taxonomy" id="877466"/>
    <lineage>
        <taxon>Bacteria</taxon>
        <taxon>Bacillati</taxon>
        <taxon>Chloroflexota</taxon>
        <taxon>Thermoflexia</taxon>
        <taxon>Thermoflexales</taxon>
        <taxon>Thermoflexaceae</taxon>
        <taxon>Thermoflexus</taxon>
    </lineage>
</organism>
<name>A0A212QYP8_9CHLR</name>
<dbReference type="PANTHER" id="PTHR43179:SF7">
    <property type="entry name" value="RHAMNOSYLTRANSFERASE WBBL"/>
    <property type="match status" value="1"/>
</dbReference>
<dbReference type="CDD" id="cd04186">
    <property type="entry name" value="GT_2_like_c"/>
    <property type="match status" value="1"/>
</dbReference>
<proteinExistence type="predicted"/>
<protein>
    <recommendedName>
        <fullName evidence="1">Glycosyltransferase 2-like domain-containing protein</fullName>
    </recommendedName>
</protein>
<dbReference type="Pfam" id="PF00535">
    <property type="entry name" value="Glycos_transf_2"/>
    <property type="match status" value="1"/>
</dbReference>
<dbReference type="EMBL" id="FYEK01000027">
    <property type="protein sequence ID" value="SNB64822.1"/>
    <property type="molecule type" value="Genomic_DNA"/>
</dbReference>
<dbReference type="FunCoup" id="A0A212QYP8">
    <property type="interactions" value="93"/>
</dbReference>
<gene>
    <name evidence="2" type="ORF">SAMN02746019_00008760</name>
</gene>
<dbReference type="InterPro" id="IPR029044">
    <property type="entry name" value="Nucleotide-diphossugar_trans"/>
</dbReference>
<dbReference type="InterPro" id="IPR001173">
    <property type="entry name" value="Glyco_trans_2-like"/>
</dbReference>
<dbReference type="AlphaFoldDB" id="A0A212QYP8"/>
<keyword evidence="3" id="KW-1185">Reference proteome</keyword>
<dbReference type="SUPFAM" id="SSF53448">
    <property type="entry name" value="Nucleotide-diphospho-sugar transferases"/>
    <property type="match status" value="1"/>
</dbReference>
<dbReference type="RefSeq" id="WP_200808120.1">
    <property type="nucleotide sequence ID" value="NZ_FYEK01000027.1"/>
</dbReference>
<evidence type="ECO:0000313" key="3">
    <source>
        <dbReference type="Proteomes" id="UP000197025"/>
    </source>
</evidence>